<evidence type="ECO:0000256" key="4">
    <source>
        <dbReference type="ARBA" id="ARBA00022989"/>
    </source>
</evidence>
<feature type="transmembrane region" description="Helical" evidence="6">
    <location>
        <begin position="330"/>
        <end position="350"/>
    </location>
</feature>
<evidence type="ECO:0000259" key="7">
    <source>
        <dbReference type="Pfam" id="PF03600"/>
    </source>
</evidence>
<feature type="transmembrane region" description="Helical" evidence="6">
    <location>
        <begin position="274"/>
        <end position="294"/>
    </location>
</feature>
<comment type="caution">
    <text evidence="8">The sequence shown here is derived from an EMBL/GenBank/DDBJ whole genome shotgun (WGS) entry which is preliminary data.</text>
</comment>
<feature type="transmembrane region" description="Helical" evidence="6">
    <location>
        <begin position="79"/>
        <end position="96"/>
    </location>
</feature>
<dbReference type="PANTHER" id="PTHR10283">
    <property type="entry name" value="SOLUTE CARRIER FAMILY 13 MEMBER"/>
    <property type="match status" value="1"/>
</dbReference>
<feature type="domain" description="Citrate transporter-like" evidence="7">
    <location>
        <begin position="41"/>
        <end position="389"/>
    </location>
</feature>
<feature type="transmembrane region" description="Helical" evidence="6">
    <location>
        <begin position="422"/>
        <end position="442"/>
    </location>
</feature>
<dbReference type="Proteomes" id="UP000703590">
    <property type="component" value="Unassembled WGS sequence"/>
</dbReference>
<reference evidence="8" key="2">
    <citation type="submission" date="2021-02" db="EMBL/GenBank/DDBJ databases">
        <authorList>
            <person name="Merkel A.Y."/>
        </authorList>
    </citation>
    <scope>NUCLEOTIDE SEQUENCE</scope>
    <source>
        <strain evidence="8">T05b</strain>
    </source>
</reference>
<feature type="transmembrane region" description="Helical" evidence="6">
    <location>
        <begin position="31"/>
        <end position="59"/>
    </location>
</feature>
<keyword evidence="9" id="KW-1185">Reference proteome</keyword>
<feature type="transmembrane region" description="Helical" evidence="6">
    <location>
        <begin position="197"/>
        <end position="225"/>
    </location>
</feature>
<feature type="transmembrane region" description="Helical" evidence="6">
    <location>
        <begin position="245"/>
        <end position="262"/>
    </location>
</feature>
<feature type="transmembrane region" description="Helical" evidence="6">
    <location>
        <begin position="356"/>
        <end position="374"/>
    </location>
</feature>
<protein>
    <submittedName>
        <fullName evidence="8">SLC13/DASS family transporter</fullName>
    </submittedName>
</protein>
<reference evidence="8" key="1">
    <citation type="submission" date="2021-02" db="EMBL/GenBank/DDBJ databases">
        <title>Sulfurospirillum tamanensis sp. nov.</title>
        <authorList>
            <person name="Frolova A."/>
            <person name="Merkel A."/>
            <person name="Slobodkin A."/>
        </authorList>
    </citation>
    <scope>NUCLEOTIDE SEQUENCE</scope>
    <source>
        <strain evidence="8">T05b</strain>
    </source>
</reference>
<name>A0ABS2WRV3_9BACT</name>
<keyword evidence="2" id="KW-0813">Transport</keyword>
<feature type="transmembrane region" description="Helical" evidence="6">
    <location>
        <begin position="300"/>
        <end position="318"/>
    </location>
</feature>
<gene>
    <name evidence="8" type="ORF">JWV37_06370</name>
</gene>
<accession>A0ABS2WRV3</accession>
<comment type="subcellular location">
    <subcellularLocation>
        <location evidence="1">Membrane</location>
        <topology evidence="1">Multi-pass membrane protein</topology>
    </subcellularLocation>
</comment>
<dbReference type="PANTHER" id="PTHR10283:SF82">
    <property type="entry name" value="SOLUTE CARRIER FAMILY 13 MEMBER 2"/>
    <property type="match status" value="1"/>
</dbReference>
<evidence type="ECO:0000313" key="8">
    <source>
        <dbReference type="EMBL" id="MBN2964398.1"/>
    </source>
</evidence>
<keyword evidence="3 6" id="KW-0812">Transmembrane</keyword>
<feature type="transmembrane region" description="Helical" evidence="6">
    <location>
        <begin position="381"/>
        <end position="402"/>
    </location>
</feature>
<organism evidence="8 9">
    <name type="scientific">Sulfurospirillum tamanense</name>
    <dbReference type="NCBI Taxonomy" id="2813362"/>
    <lineage>
        <taxon>Bacteria</taxon>
        <taxon>Pseudomonadati</taxon>
        <taxon>Campylobacterota</taxon>
        <taxon>Epsilonproteobacteria</taxon>
        <taxon>Campylobacterales</taxon>
        <taxon>Sulfurospirillaceae</taxon>
        <taxon>Sulfurospirillum</taxon>
    </lineage>
</organism>
<keyword evidence="5 6" id="KW-0472">Membrane</keyword>
<dbReference type="InterPro" id="IPR004680">
    <property type="entry name" value="Cit_transptr-like_dom"/>
</dbReference>
<evidence type="ECO:0000256" key="2">
    <source>
        <dbReference type="ARBA" id="ARBA00022448"/>
    </source>
</evidence>
<dbReference type="Pfam" id="PF03600">
    <property type="entry name" value="CitMHS"/>
    <property type="match status" value="1"/>
</dbReference>
<evidence type="ECO:0000256" key="5">
    <source>
        <dbReference type="ARBA" id="ARBA00023136"/>
    </source>
</evidence>
<sequence length="446" mass="48483">MQLKLIAMGLVIGLIGYGIGLLVFNDIQARLIGLIAFLVTMWTNEGLPIGVVSLLPIILFPSLDIISINATAPNYSNPIIYLFLGGFILAVATEKIHLHEFISSKILNVFPSTPRGIIFSLATTAAVLSSFLSNTTTALLLIPIASFLTSDTQLKIRFILAIAYGASIGGIVTPIGTPPNMILLGFMQKEAMELIPFVKWIMLTIPLASMMLVVSCFVLTFGLKFSQNIREIDTTKVISSDQKRLLWILGGLVLLLLVNSPIKPYYNGLGIHESVILLGFGLVMFFPKIGFLKWEDTKKVPYEIMFLFGAGFSIARAFSDTGLASSIASYLMAISDFSPLLLILCVAALITFTTEITSNTALISIALPIIFALGKMADIQIELLMMVATICASYAFMLPIATPPNAVAMSTGVVNTFTMMRFGLVLNLLAIGLTTFIALSYWQYFL</sequence>
<feature type="transmembrane region" description="Helical" evidence="6">
    <location>
        <begin position="6"/>
        <end position="24"/>
    </location>
</feature>
<proteinExistence type="predicted"/>
<feature type="transmembrane region" description="Helical" evidence="6">
    <location>
        <begin position="156"/>
        <end position="176"/>
    </location>
</feature>
<evidence type="ECO:0000313" key="9">
    <source>
        <dbReference type="Proteomes" id="UP000703590"/>
    </source>
</evidence>
<evidence type="ECO:0000256" key="3">
    <source>
        <dbReference type="ARBA" id="ARBA00022692"/>
    </source>
</evidence>
<keyword evidence="4 6" id="KW-1133">Transmembrane helix</keyword>
<feature type="transmembrane region" description="Helical" evidence="6">
    <location>
        <begin position="117"/>
        <end position="144"/>
    </location>
</feature>
<dbReference type="EMBL" id="JAFHKK010000011">
    <property type="protein sequence ID" value="MBN2964398.1"/>
    <property type="molecule type" value="Genomic_DNA"/>
</dbReference>
<evidence type="ECO:0000256" key="1">
    <source>
        <dbReference type="ARBA" id="ARBA00004141"/>
    </source>
</evidence>
<evidence type="ECO:0000256" key="6">
    <source>
        <dbReference type="SAM" id="Phobius"/>
    </source>
</evidence>